<gene>
    <name evidence="2" type="ORF">P154DRAFT_521759</name>
</gene>
<organism evidence="2 3">
    <name type="scientific">Amniculicola lignicola CBS 123094</name>
    <dbReference type="NCBI Taxonomy" id="1392246"/>
    <lineage>
        <taxon>Eukaryota</taxon>
        <taxon>Fungi</taxon>
        <taxon>Dikarya</taxon>
        <taxon>Ascomycota</taxon>
        <taxon>Pezizomycotina</taxon>
        <taxon>Dothideomycetes</taxon>
        <taxon>Pleosporomycetidae</taxon>
        <taxon>Pleosporales</taxon>
        <taxon>Amniculicolaceae</taxon>
        <taxon>Amniculicola</taxon>
    </lineage>
</organism>
<protein>
    <submittedName>
        <fullName evidence="2">Uncharacterized protein</fullName>
    </submittedName>
</protein>
<name>A0A6A5WI63_9PLEO</name>
<evidence type="ECO:0000256" key="1">
    <source>
        <dbReference type="SAM" id="MobiDB-lite"/>
    </source>
</evidence>
<dbReference type="Proteomes" id="UP000799779">
    <property type="component" value="Unassembled WGS sequence"/>
</dbReference>
<sequence length="151" mass="16877">MQHIRNITTLRRSRTPVSSPPSRISRLPGPHSMRSLAPSSYHHDGNTACRPDSSPNRRDERGETGNGRSIACTKIVAAVDRGRYLTALSLCGWRILMAFFDSMEGSGCRWIITVQGRPHPMWHIDRNATTKEPQGTVEGSACKLYPHRLTL</sequence>
<keyword evidence="3" id="KW-1185">Reference proteome</keyword>
<feature type="region of interest" description="Disordered" evidence="1">
    <location>
        <begin position="1"/>
        <end position="66"/>
    </location>
</feature>
<evidence type="ECO:0000313" key="2">
    <source>
        <dbReference type="EMBL" id="KAF2001362.1"/>
    </source>
</evidence>
<proteinExistence type="predicted"/>
<dbReference type="EMBL" id="ML977583">
    <property type="protein sequence ID" value="KAF2001362.1"/>
    <property type="molecule type" value="Genomic_DNA"/>
</dbReference>
<dbReference type="AlphaFoldDB" id="A0A6A5WI63"/>
<accession>A0A6A5WI63</accession>
<reference evidence="2" key="1">
    <citation type="journal article" date="2020" name="Stud. Mycol.">
        <title>101 Dothideomycetes genomes: a test case for predicting lifestyles and emergence of pathogens.</title>
        <authorList>
            <person name="Haridas S."/>
            <person name="Albert R."/>
            <person name="Binder M."/>
            <person name="Bloem J."/>
            <person name="Labutti K."/>
            <person name="Salamov A."/>
            <person name="Andreopoulos B."/>
            <person name="Baker S."/>
            <person name="Barry K."/>
            <person name="Bills G."/>
            <person name="Bluhm B."/>
            <person name="Cannon C."/>
            <person name="Castanera R."/>
            <person name="Culley D."/>
            <person name="Daum C."/>
            <person name="Ezra D."/>
            <person name="Gonzalez J."/>
            <person name="Henrissat B."/>
            <person name="Kuo A."/>
            <person name="Liang C."/>
            <person name="Lipzen A."/>
            <person name="Lutzoni F."/>
            <person name="Magnuson J."/>
            <person name="Mondo S."/>
            <person name="Nolan M."/>
            <person name="Ohm R."/>
            <person name="Pangilinan J."/>
            <person name="Park H.-J."/>
            <person name="Ramirez L."/>
            <person name="Alfaro M."/>
            <person name="Sun H."/>
            <person name="Tritt A."/>
            <person name="Yoshinaga Y."/>
            <person name="Zwiers L.-H."/>
            <person name="Turgeon B."/>
            <person name="Goodwin S."/>
            <person name="Spatafora J."/>
            <person name="Crous P."/>
            <person name="Grigoriev I."/>
        </authorList>
    </citation>
    <scope>NUCLEOTIDE SEQUENCE</scope>
    <source>
        <strain evidence="2">CBS 123094</strain>
    </source>
</reference>
<feature type="compositionally biased region" description="Low complexity" evidence="1">
    <location>
        <begin position="15"/>
        <end position="30"/>
    </location>
</feature>
<feature type="compositionally biased region" description="Polar residues" evidence="1">
    <location>
        <begin position="1"/>
        <end position="10"/>
    </location>
</feature>
<evidence type="ECO:0000313" key="3">
    <source>
        <dbReference type="Proteomes" id="UP000799779"/>
    </source>
</evidence>